<proteinExistence type="predicted"/>
<evidence type="ECO:0000313" key="1">
    <source>
        <dbReference type="EMBL" id="SHK85180.1"/>
    </source>
</evidence>
<reference evidence="1 2" key="1">
    <citation type="submission" date="2016-11" db="EMBL/GenBank/DDBJ databases">
        <authorList>
            <person name="Jaros S."/>
            <person name="Januszkiewicz K."/>
            <person name="Wedrychowicz H."/>
        </authorList>
    </citation>
    <scope>NUCLEOTIDE SEQUENCE [LARGE SCALE GENOMIC DNA]</scope>
    <source>
        <strain evidence="1 2">KHT3</strain>
    </source>
</reference>
<organism evidence="1 2">
    <name type="scientific">Xylanibacter ruminicola</name>
    <name type="common">Prevotella ruminicola</name>
    <dbReference type="NCBI Taxonomy" id="839"/>
    <lineage>
        <taxon>Bacteria</taxon>
        <taxon>Pseudomonadati</taxon>
        <taxon>Bacteroidota</taxon>
        <taxon>Bacteroidia</taxon>
        <taxon>Bacteroidales</taxon>
        <taxon>Prevotellaceae</taxon>
        <taxon>Xylanibacter</taxon>
    </lineage>
</organism>
<dbReference type="Proteomes" id="UP000184130">
    <property type="component" value="Unassembled WGS sequence"/>
</dbReference>
<accession>A0A1M6VUQ0</accession>
<sequence length="213" mass="24626">MIETKIMNLSAPFDYIYCNGELGKHIGTLIVTKATWNEEGEYELETHSHPIVQYWNSPKGTVWNQAELRDCEVLCNDDDKRVDVDTFGLLCYQRYNQLTNEAEETQTETLADSTSDVAISLKEGLRHYSIGFRNDDNEKPFELCVEVNKCHEGYYALTMDPGAIFFNITEETMDQLAASLKEEREYWEDFFDHTIRIKYSPESSLAIGFVENI</sequence>
<evidence type="ECO:0000313" key="2">
    <source>
        <dbReference type="Proteomes" id="UP000184130"/>
    </source>
</evidence>
<dbReference type="OrthoDB" id="10000896at2"/>
<protein>
    <submittedName>
        <fullName evidence="1">Uncharacterized protein</fullName>
    </submittedName>
</protein>
<gene>
    <name evidence="1" type="ORF">SAMN05216463_11427</name>
</gene>
<name>A0A1M6VUQ0_XYLRU</name>
<dbReference type="AlphaFoldDB" id="A0A1M6VUQ0"/>
<dbReference type="EMBL" id="FRBD01000014">
    <property type="protein sequence ID" value="SHK85180.1"/>
    <property type="molecule type" value="Genomic_DNA"/>
</dbReference>